<dbReference type="AlphaFoldDB" id="A0A927BD63"/>
<protein>
    <submittedName>
        <fullName evidence="2">Uncharacterized protein</fullName>
    </submittedName>
</protein>
<feature type="region of interest" description="Disordered" evidence="1">
    <location>
        <begin position="270"/>
        <end position="309"/>
    </location>
</feature>
<evidence type="ECO:0000313" key="2">
    <source>
        <dbReference type="EMBL" id="MBD2767928.1"/>
    </source>
</evidence>
<dbReference type="Proteomes" id="UP000612233">
    <property type="component" value="Unassembled WGS sequence"/>
</dbReference>
<evidence type="ECO:0000313" key="3">
    <source>
        <dbReference type="Proteomes" id="UP000612233"/>
    </source>
</evidence>
<proteinExistence type="predicted"/>
<dbReference type="EMBL" id="JACXAD010000007">
    <property type="protein sequence ID" value="MBD2767928.1"/>
    <property type="molecule type" value="Genomic_DNA"/>
</dbReference>
<sequence>MTSTDGSAPIATQRLRDTLKAGVTYTFVVDVAYGLDFYKNSFYPGIPFTQMPITLQVWGASPQGVICVDYRDPIASTLLWSKLIPMARTRWQTDTVTFTPTADMTTLFFEATGTVPPRYGPGGVAIPSYTTGSVLLDNLHTIPSLALQRADGTAQAAGKAFRLLWQPVLDVGGLDSLARPQLRGTVTTFRGGRVPLPTILQVSDAKGFYFFQEATPAEPDTLYYGLYVRNRPLANGAKDDTLRHLYQCRQTFGSQAGLLGGSLKPLTLGSPPAAAAQRATAAPAVAPAPRRRPALPTGQQVAVPTPRPR</sequence>
<organism evidence="2 3">
    <name type="scientific">Hymenobacter montanus</name>
    <dbReference type="NCBI Taxonomy" id="2771359"/>
    <lineage>
        <taxon>Bacteria</taxon>
        <taxon>Pseudomonadati</taxon>
        <taxon>Bacteroidota</taxon>
        <taxon>Cytophagia</taxon>
        <taxon>Cytophagales</taxon>
        <taxon>Hymenobacteraceae</taxon>
        <taxon>Hymenobacter</taxon>
    </lineage>
</organism>
<gene>
    <name evidence="2" type="ORF">IC235_08475</name>
</gene>
<feature type="compositionally biased region" description="Low complexity" evidence="1">
    <location>
        <begin position="271"/>
        <end position="288"/>
    </location>
</feature>
<accession>A0A927BD63</accession>
<reference evidence="2" key="1">
    <citation type="submission" date="2020-09" db="EMBL/GenBank/DDBJ databases">
        <authorList>
            <person name="Kim M.K."/>
        </authorList>
    </citation>
    <scope>NUCLEOTIDE SEQUENCE</scope>
    <source>
        <strain evidence="2">BT664</strain>
    </source>
</reference>
<keyword evidence="3" id="KW-1185">Reference proteome</keyword>
<dbReference type="RefSeq" id="WP_191004742.1">
    <property type="nucleotide sequence ID" value="NZ_JACXAD010000007.1"/>
</dbReference>
<evidence type="ECO:0000256" key="1">
    <source>
        <dbReference type="SAM" id="MobiDB-lite"/>
    </source>
</evidence>
<comment type="caution">
    <text evidence="2">The sequence shown here is derived from an EMBL/GenBank/DDBJ whole genome shotgun (WGS) entry which is preliminary data.</text>
</comment>
<name>A0A927BD63_9BACT</name>